<evidence type="ECO:0000256" key="1">
    <source>
        <dbReference type="ARBA" id="ARBA00022679"/>
    </source>
</evidence>
<dbReference type="Gene3D" id="3.40.50.2000">
    <property type="entry name" value="Glycogen Phosphorylase B"/>
    <property type="match status" value="2"/>
</dbReference>
<feature type="domain" description="Glycosyl transferase family 1" evidence="2">
    <location>
        <begin position="153"/>
        <end position="301"/>
    </location>
</feature>
<dbReference type="PANTHER" id="PTHR46401:SF2">
    <property type="entry name" value="GLYCOSYLTRANSFERASE WBBK-RELATED"/>
    <property type="match status" value="1"/>
</dbReference>
<dbReference type="GO" id="GO:0016757">
    <property type="term" value="F:glycosyltransferase activity"/>
    <property type="evidence" value="ECO:0007669"/>
    <property type="project" value="InterPro"/>
</dbReference>
<reference evidence="3 4" key="1">
    <citation type="submission" date="2018-02" db="EMBL/GenBank/DDBJ databases">
        <title>Complete genome sequencing of Faecalibacterium prausnitzii strains isolated from the human gut.</title>
        <authorList>
            <person name="Fitzgerald B.C."/>
            <person name="Shkoporov A.N."/>
            <person name="Ross P.R."/>
            <person name="Hill C."/>
        </authorList>
    </citation>
    <scope>NUCLEOTIDE SEQUENCE [LARGE SCALE GENOMIC DNA]</scope>
    <source>
        <strain evidence="3 4">APC924/119</strain>
    </source>
</reference>
<proteinExistence type="predicted"/>
<name>A0A329UTS6_9FIRM</name>
<dbReference type="PANTHER" id="PTHR46401">
    <property type="entry name" value="GLYCOSYLTRANSFERASE WBBK-RELATED"/>
    <property type="match status" value="1"/>
</dbReference>
<protein>
    <recommendedName>
        <fullName evidence="2">Glycosyl transferase family 1 domain-containing protein</fullName>
    </recommendedName>
</protein>
<accession>A0A329UTS6</accession>
<dbReference type="Proteomes" id="UP000250550">
    <property type="component" value="Unassembled WGS sequence"/>
</dbReference>
<dbReference type="AlphaFoldDB" id="A0A329UTS6"/>
<dbReference type="EMBL" id="PRLF01000010">
    <property type="protein sequence ID" value="RAW64965.1"/>
    <property type="molecule type" value="Genomic_DNA"/>
</dbReference>
<dbReference type="InterPro" id="IPR001296">
    <property type="entry name" value="Glyco_trans_1"/>
</dbReference>
<evidence type="ECO:0000313" key="3">
    <source>
        <dbReference type="EMBL" id="RAW64965.1"/>
    </source>
</evidence>
<dbReference type="SUPFAM" id="SSF53756">
    <property type="entry name" value="UDP-Glycosyltransferase/glycogen phosphorylase"/>
    <property type="match status" value="1"/>
</dbReference>
<evidence type="ECO:0000313" key="4">
    <source>
        <dbReference type="Proteomes" id="UP000250550"/>
    </source>
</evidence>
<sequence length="330" mass="37743">MFEEEIGMAWFLLGGHFSNGGPDNVNQALITSADRKILYIKSNNKPVRVLETFWKILISEGVVVSGACAKRYYDFMKVFHKKFVYLMHGCMDFENEINRLHLSSDFIENERNLLRDAKCIVCVSEGYSEWVKSRYPEYAGKITFVNNGVKLEQREKKEKEPFSVAVGGGNRCIKNNNAVSMAVKKMNSEGIPCKLYIFGRKYPGNEEIEETDYIQYCGHMDKTPYYERLDHISCFVMNSEVESFGLVAADALNCNCSLLMSQNVGARSIMKAEDCDIIQRPHDVDEIVEKLKYIFEHPNSNRLYESIDVQACSERSSFQRLDAIVEGAIK</sequence>
<dbReference type="Pfam" id="PF00534">
    <property type="entry name" value="Glycos_transf_1"/>
    <property type="match status" value="1"/>
</dbReference>
<gene>
    <name evidence="3" type="ORF">C4N21_08580</name>
</gene>
<evidence type="ECO:0000259" key="2">
    <source>
        <dbReference type="Pfam" id="PF00534"/>
    </source>
</evidence>
<keyword evidence="1" id="KW-0808">Transferase</keyword>
<organism evidence="3 4">
    <name type="scientific">Faecalibacterium prausnitzii</name>
    <dbReference type="NCBI Taxonomy" id="853"/>
    <lineage>
        <taxon>Bacteria</taxon>
        <taxon>Bacillati</taxon>
        <taxon>Bacillota</taxon>
        <taxon>Clostridia</taxon>
        <taxon>Eubacteriales</taxon>
        <taxon>Oscillospiraceae</taxon>
        <taxon>Faecalibacterium</taxon>
    </lineage>
</organism>
<dbReference type="GO" id="GO:0009103">
    <property type="term" value="P:lipopolysaccharide biosynthetic process"/>
    <property type="evidence" value="ECO:0007669"/>
    <property type="project" value="TreeGrafter"/>
</dbReference>
<comment type="caution">
    <text evidence="3">The sequence shown here is derived from an EMBL/GenBank/DDBJ whole genome shotgun (WGS) entry which is preliminary data.</text>
</comment>